<dbReference type="Pfam" id="PF10536">
    <property type="entry name" value="PMD"/>
    <property type="match status" value="1"/>
</dbReference>
<sequence>MARREELLGSDDVNTAGVVVQESEVIAGVVAEEVGPRESLLPLQDPWYSSSLFPAVGALEKELLRPNLVPATSGWFDYVEQEVADEGFFQILRNAKIFKAMVLSRGWNIYRDVRALRFLVRRWHTDTHTFFFPWGEITITLEDVERICLLPSMGDINPLELELSDKESKIAGKLLETFRGTSASWGGNRARFSFWISEFREFENVDIRRAAFLALWMRKCVFNSTPVQFMKPFTFPLAVVLCRGVSLPLGTLCLGILYSEFDRLRSDELEGSPYHIIEASINVLGFTAKILPNARPESQEFRLNEYEKINNFLLITSPSFIPYPRGDGFGLTQYNPHRVMRQFGFYEDVPDINTIVCALSDAMQPLVHGTALEYWASKAKRVLVASRHREGYATPSMNLYWRRVMSIFLNYVNSREVEEVVIGPPLRELSLNTQLIPNTRAASGTKSSVPATASASSSSSLKQYRRKTSVGQVQILETSEESGDSGGIPSEYDLECAATDFGKLLFLVLVSSLASSPDVLCSLGPIDEDIKIAGESPGVAVTTVAGESSKEHTGKDPDAAITTREAAAGVPSQKHVVSPIVHVVHHSKEPPKPLVESSGAAIKGMSLEEFLEKFAKDEEDEKVATDFYPLSSDTITFQQSEIPVEDQPLLAAIVRKHPHFMAGCKLGAPLRKLKLMLLVTVLLDMQRTKLESSNLRKALECENALKDLLFMKFRVQFILDKIRAVAEACIARDDEFFCEDS</sequence>
<evidence type="ECO:0000259" key="2">
    <source>
        <dbReference type="Pfam" id="PF10536"/>
    </source>
</evidence>
<feature type="region of interest" description="Disordered" evidence="1">
    <location>
        <begin position="441"/>
        <end position="465"/>
    </location>
</feature>
<dbReference type="PANTHER" id="PTHR46033:SF65">
    <property type="entry name" value="AMINOTRANSFERASE-LIKE PLANT MOBILE DOMAIN-CONTAINING PROTEIN"/>
    <property type="match status" value="1"/>
</dbReference>
<comment type="caution">
    <text evidence="3">The sequence shown here is derived from an EMBL/GenBank/DDBJ whole genome shotgun (WGS) entry which is preliminary data.</text>
</comment>
<evidence type="ECO:0000313" key="3">
    <source>
        <dbReference type="EMBL" id="KAL0000803.1"/>
    </source>
</evidence>
<dbReference type="AlphaFoldDB" id="A0AAW2CTP6"/>
<dbReference type="InterPro" id="IPR019557">
    <property type="entry name" value="AminoTfrase-like_pln_mobile"/>
</dbReference>
<feature type="compositionally biased region" description="Low complexity" evidence="1">
    <location>
        <begin position="447"/>
        <end position="460"/>
    </location>
</feature>
<protein>
    <recommendedName>
        <fullName evidence="2">Aminotransferase-like plant mobile domain-containing protein</fullName>
    </recommendedName>
</protein>
<feature type="domain" description="Aminotransferase-like plant mobile" evidence="2">
    <location>
        <begin position="105"/>
        <end position="267"/>
    </location>
</feature>
<reference evidence="3 4" key="1">
    <citation type="submission" date="2024-01" db="EMBL/GenBank/DDBJ databases">
        <title>A telomere-to-telomere, gap-free genome of sweet tea (Lithocarpus litseifolius).</title>
        <authorList>
            <person name="Zhou J."/>
        </authorList>
    </citation>
    <scope>NUCLEOTIDE SEQUENCE [LARGE SCALE GENOMIC DNA]</scope>
    <source>
        <strain evidence="3">Zhou-2022a</strain>
        <tissue evidence="3">Leaf</tissue>
    </source>
</reference>
<dbReference type="PANTHER" id="PTHR46033">
    <property type="entry name" value="PROTEIN MAIN-LIKE 2"/>
    <property type="match status" value="1"/>
</dbReference>
<evidence type="ECO:0000256" key="1">
    <source>
        <dbReference type="SAM" id="MobiDB-lite"/>
    </source>
</evidence>
<accession>A0AAW2CTP6</accession>
<dbReference type="GO" id="GO:0010073">
    <property type="term" value="P:meristem maintenance"/>
    <property type="evidence" value="ECO:0007669"/>
    <property type="project" value="InterPro"/>
</dbReference>
<keyword evidence="4" id="KW-1185">Reference proteome</keyword>
<dbReference type="InterPro" id="IPR044824">
    <property type="entry name" value="MAIN-like"/>
</dbReference>
<dbReference type="Proteomes" id="UP001459277">
    <property type="component" value="Unassembled WGS sequence"/>
</dbReference>
<proteinExistence type="predicted"/>
<name>A0AAW2CTP6_9ROSI</name>
<dbReference type="EMBL" id="JAZDWU010000005">
    <property type="protein sequence ID" value="KAL0000803.1"/>
    <property type="molecule type" value="Genomic_DNA"/>
</dbReference>
<gene>
    <name evidence="3" type="ORF">SO802_014584</name>
</gene>
<organism evidence="3 4">
    <name type="scientific">Lithocarpus litseifolius</name>
    <dbReference type="NCBI Taxonomy" id="425828"/>
    <lineage>
        <taxon>Eukaryota</taxon>
        <taxon>Viridiplantae</taxon>
        <taxon>Streptophyta</taxon>
        <taxon>Embryophyta</taxon>
        <taxon>Tracheophyta</taxon>
        <taxon>Spermatophyta</taxon>
        <taxon>Magnoliopsida</taxon>
        <taxon>eudicotyledons</taxon>
        <taxon>Gunneridae</taxon>
        <taxon>Pentapetalae</taxon>
        <taxon>rosids</taxon>
        <taxon>fabids</taxon>
        <taxon>Fagales</taxon>
        <taxon>Fagaceae</taxon>
        <taxon>Lithocarpus</taxon>
    </lineage>
</organism>
<evidence type="ECO:0000313" key="4">
    <source>
        <dbReference type="Proteomes" id="UP001459277"/>
    </source>
</evidence>